<dbReference type="EMBL" id="CP133762">
    <property type="protein sequence ID" value="WMX44523.1"/>
    <property type="molecule type" value="Genomic_DNA"/>
</dbReference>
<dbReference type="CDD" id="cd07742">
    <property type="entry name" value="metallo-hydrolase-like_MBL-fold"/>
    <property type="match status" value="1"/>
</dbReference>
<evidence type="ECO:0000313" key="6">
    <source>
        <dbReference type="EMBL" id="WMX44523.1"/>
    </source>
</evidence>
<organism evidence="6 7">
    <name type="scientific">Streptomyces roseicoloratus</name>
    <dbReference type="NCBI Taxonomy" id="2508722"/>
    <lineage>
        <taxon>Bacteria</taxon>
        <taxon>Bacillati</taxon>
        <taxon>Actinomycetota</taxon>
        <taxon>Actinomycetes</taxon>
        <taxon>Kitasatosporales</taxon>
        <taxon>Streptomycetaceae</taxon>
        <taxon>Streptomyces</taxon>
    </lineage>
</organism>
<dbReference type="PANTHER" id="PTHR42978">
    <property type="entry name" value="QUORUM-QUENCHING LACTONASE YTNP-RELATED-RELATED"/>
    <property type="match status" value="1"/>
</dbReference>
<dbReference type="InterPro" id="IPR051013">
    <property type="entry name" value="MBL_superfamily_lactonases"/>
</dbReference>
<feature type="domain" description="Metallo-beta-lactamase" evidence="5">
    <location>
        <begin position="30"/>
        <end position="262"/>
    </location>
</feature>
<dbReference type="SUPFAM" id="SSF56281">
    <property type="entry name" value="Metallo-hydrolase/oxidoreductase"/>
    <property type="match status" value="1"/>
</dbReference>
<dbReference type="SMART" id="SM00849">
    <property type="entry name" value="Lactamase_B"/>
    <property type="match status" value="1"/>
</dbReference>
<evidence type="ECO:0000259" key="5">
    <source>
        <dbReference type="SMART" id="SM00849"/>
    </source>
</evidence>
<evidence type="ECO:0000256" key="1">
    <source>
        <dbReference type="ARBA" id="ARBA00007749"/>
    </source>
</evidence>
<comment type="similarity">
    <text evidence="1">Belongs to the metallo-beta-lactamase superfamily.</text>
</comment>
<dbReference type="Gene3D" id="3.60.15.10">
    <property type="entry name" value="Ribonuclease Z/Hydroxyacylglutathione hydrolase-like"/>
    <property type="match status" value="1"/>
</dbReference>
<keyword evidence="2" id="KW-0479">Metal-binding</keyword>
<accession>A0ABY9RQP3</accession>
<dbReference type="PANTHER" id="PTHR42978:SF3">
    <property type="entry name" value="BLR3078 PROTEIN"/>
    <property type="match status" value="1"/>
</dbReference>
<sequence length="276" mass="30048">MKILKVHHLNCGSVRTVDPTYEGPAAAPAVNHCLLVETEADGLVLVETGLGLGDVRDPGASLGADWIAMAAPVLDEEETAVRQVARLGYDPAAVRHILLTHLDVDHCGGLPDFPGARVHLLAGELAAARADASGHRYRSAHWAHEPRWVTYDPEDAAVTEDWFGFASVRLDGLPSEFRLVPLGGHTAGHAGVAVRDGDRWLLHCGDAYYYHREMTAAKEPHPVMDLVQTGSEVHRELRLGTQARLRELVRDHGDEVEVFSAHDPWEFARLRAAAGA</sequence>
<proteinExistence type="inferred from homology"/>
<dbReference type="RefSeq" id="WP_309548063.1">
    <property type="nucleotide sequence ID" value="NZ_CP133762.1"/>
</dbReference>
<dbReference type="Proteomes" id="UP001250858">
    <property type="component" value="Chromosome"/>
</dbReference>
<evidence type="ECO:0000256" key="3">
    <source>
        <dbReference type="ARBA" id="ARBA00022801"/>
    </source>
</evidence>
<keyword evidence="7" id="KW-1185">Reference proteome</keyword>
<dbReference type="Pfam" id="PF00753">
    <property type="entry name" value="Lactamase_B"/>
    <property type="match status" value="1"/>
</dbReference>
<reference evidence="6 7" key="1">
    <citation type="submission" date="2023-09" db="EMBL/GenBank/DDBJ databases">
        <title>Complete genome of Streptomyces roseicoloratus T14.</title>
        <authorList>
            <person name="Bashizi T."/>
            <person name="Kim M.-J."/>
            <person name="Lee G."/>
            <person name="Tagele S.B."/>
            <person name="Shin J.-H."/>
        </authorList>
    </citation>
    <scope>NUCLEOTIDE SEQUENCE [LARGE SCALE GENOMIC DNA]</scope>
    <source>
        <strain evidence="6 7">T14</strain>
    </source>
</reference>
<dbReference type="InterPro" id="IPR036866">
    <property type="entry name" value="RibonucZ/Hydroxyglut_hydro"/>
</dbReference>
<dbReference type="InterPro" id="IPR001279">
    <property type="entry name" value="Metallo-B-lactamas"/>
</dbReference>
<evidence type="ECO:0000256" key="2">
    <source>
        <dbReference type="ARBA" id="ARBA00022723"/>
    </source>
</evidence>
<gene>
    <name evidence="6" type="ORF">RGF97_06135</name>
</gene>
<evidence type="ECO:0000313" key="7">
    <source>
        <dbReference type="Proteomes" id="UP001250858"/>
    </source>
</evidence>
<keyword evidence="4" id="KW-0862">Zinc</keyword>
<keyword evidence="3" id="KW-0378">Hydrolase</keyword>
<evidence type="ECO:0000256" key="4">
    <source>
        <dbReference type="ARBA" id="ARBA00022833"/>
    </source>
</evidence>
<protein>
    <submittedName>
        <fullName evidence="6">MBL fold metallo-hydrolase</fullName>
    </submittedName>
</protein>
<name>A0ABY9RQP3_9ACTN</name>